<dbReference type="Pfam" id="PF22308">
    <property type="entry name" value="DUF6969"/>
    <property type="match status" value="1"/>
</dbReference>
<organism evidence="2 3">
    <name type="scientific">Thalassospira lucentensis</name>
    <dbReference type="NCBI Taxonomy" id="168935"/>
    <lineage>
        <taxon>Bacteria</taxon>
        <taxon>Pseudomonadati</taxon>
        <taxon>Pseudomonadota</taxon>
        <taxon>Alphaproteobacteria</taxon>
        <taxon>Rhodospirillales</taxon>
        <taxon>Thalassospiraceae</taxon>
        <taxon>Thalassospira</taxon>
    </lineage>
</organism>
<accession>A0A154L0J0</accession>
<protein>
    <recommendedName>
        <fullName evidence="1">DUF6969 domain-containing protein</fullName>
    </recommendedName>
</protein>
<dbReference type="InterPro" id="IPR054242">
    <property type="entry name" value="DUF6969"/>
</dbReference>
<name>A0A154L0J0_9PROT</name>
<evidence type="ECO:0000259" key="1">
    <source>
        <dbReference type="Pfam" id="PF22308"/>
    </source>
</evidence>
<dbReference type="RefSeq" id="WP_062953289.1">
    <property type="nucleotide sequence ID" value="NZ_LPVY01000024.1"/>
</dbReference>
<reference evidence="2 3" key="1">
    <citation type="submission" date="2015-12" db="EMBL/GenBank/DDBJ databases">
        <title>Genome sequence of Thalassospira lucentensis MCCC 1A02072.</title>
        <authorList>
            <person name="Lu L."/>
            <person name="Lai Q."/>
            <person name="Shao Z."/>
            <person name="Qian P."/>
        </authorList>
    </citation>
    <scope>NUCLEOTIDE SEQUENCE [LARGE SCALE GENOMIC DNA]</scope>
    <source>
        <strain evidence="2 3">MCCC 1A02072</strain>
    </source>
</reference>
<sequence length="246" mass="28745">MTEIAIDWTSLPTGRLERMLAAGRDVMECHRVLTVTGDNIVGELIKTGGTFYEWSHYPEGDVYDRNSHAQFYYHAHPKDEQRDWNEHGHFHTFLRPRGMPAGSKPLPIEGFDYPEGPNDALSHLVAVSMDEYGFAQRLFTTNRWVTGEVWYDGETVVNMLENFIIDHAQPSWPVNRWISGIIFLYRPQIEQLIRLRDVAIREWHEKYPDRDVYEDRDLEVTSTIDIRVEEQIRAITEELGRRRAAA</sequence>
<comment type="caution">
    <text evidence="2">The sequence shown here is derived from an EMBL/GenBank/DDBJ whole genome shotgun (WGS) entry which is preliminary data.</text>
</comment>
<proteinExistence type="predicted"/>
<evidence type="ECO:0000313" key="2">
    <source>
        <dbReference type="EMBL" id="KZB61017.1"/>
    </source>
</evidence>
<evidence type="ECO:0000313" key="3">
    <source>
        <dbReference type="Proteomes" id="UP000076335"/>
    </source>
</evidence>
<dbReference type="EMBL" id="LPVY01000024">
    <property type="protein sequence ID" value="KZB61017.1"/>
    <property type="molecule type" value="Genomic_DNA"/>
</dbReference>
<gene>
    <name evidence="2" type="ORF">AUP42_06945</name>
</gene>
<dbReference type="AlphaFoldDB" id="A0A154L0J0"/>
<dbReference type="OrthoDB" id="6115415at2"/>
<dbReference type="Proteomes" id="UP000076335">
    <property type="component" value="Unassembled WGS sequence"/>
</dbReference>
<feature type="domain" description="DUF6969" evidence="1">
    <location>
        <begin position="21"/>
        <end position="226"/>
    </location>
</feature>